<dbReference type="AlphaFoldDB" id="A0A368XT06"/>
<accession>A0A368XT06</accession>
<keyword evidence="3" id="KW-1185">Reference proteome</keyword>
<dbReference type="InterPro" id="IPR025351">
    <property type="entry name" value="Pvc16_N"/>
</dbReference>
<name>A0A368XT06_9BURK</name>
<reference evidence="2 3" key="1">
    <citation type="submission" date="2018-07" db="EMBL/GenBank/DDBJ databases">
        <title>Genomic Encyclopedia of Type Strains, Phase IV (KMG-IV): sequencing the most valuable type-strain genomes for metagenomic binning, comparative biology and taxonomic classification.</title>
        <authorList>
            <person name="Goeker M."/>
        </authorList>
    </citation>
    <scope>NUCLEOTIDE SEQUENCE [LARGE SCALE GENOMIC DNA]</scope>
    <source>
        <strain evidence="2 3">DSM 21634</strain>
    </source>
</reference>
<dbReference type="Proteomes" id="UP000252884">
    <property type="component" value="Unassembled WGS sequence"/>
</dbReference>
<evidence type="ECO:0000259" key="1">
    <source>
        <dbReference type="Pfam" id="PF14065"/>
    </source>
</evidence>
<dbReference type="EMBL" id="QPJK01000006">
    <property type="protein sequence ID" value="RCW69144.1"/>
    <property type="molecule type" value="Genomic_DNA"/>
</dbReference>
<protein>
    <submittedName>
        <fullName evidence="2">Uncharacterized protein DUF4255</fullName>
    </submittedName>
</protein>
<dbReference type="RefSeq" id="WP_114469578.1">
    <property type="nucleotide sequence ID" value="NZ_QPJK01000006.1"/>
</dbReference>
<evidence type="ECO:0000313" key="2">
    <source>
        <dbReference type="EMBL" id="RCW69144.1"/>
    </source>
</evidence>
<organism evidence="2 3">
    <name type="scientific">Pseudorhodoferax soli</name>
    <dbReference type="NCBI Taxonomy" id="545864"/>
    <lineage>
        <taxon>Bacteria</taxon>
        <taxon>Pseudomonadati</taxon>
        <taxon>Pseudomonadota</taxon>
        <taxon>Betaproteobacteria</taxon>
        <taxon>Burkholderiales</taxon>
        <taxon>Comamonadaceae</taxon>
    </lineage>
</organism>
<feature type="domain" description="Pvc16 N-terminal" evidence="1">
    <location>
        <begin position="10"/>
        <end position="184"/>
    </location>
</feature>
<dbReference type="OrthoDB" id="527247at2"/>
<proteinExistence type="predicted"/>
<dbReference type="Pfam" id="PF14065">
    <property type="entry name" value="Pvc16_N"/>
    <property type="match status" value="1"/>
</dbReference>
<comment type="caution">
    <text evidence="2">The sequence shown here is derived from an EMBL/GenBank/DDBJ whole genome shotgun (WGS) entry which is preliminary data.</text>
</comment>
<evidence type="ECO:0000313" key="3">
    <source>
        <dbReference type="Proteomes" id="UP000252884"/>
    </source>
</evidence>
<gene>
    <name evidence="2" type="ORF">DES41_10615</name>
</gene>
<sequence length="199" mass="21894">MANIQAIHSVGQSLVTYLRNTYPAAVAGQAMPECDFALLSSGELAAPQDDGTRLTLYVYRLTVNEHLRQARPDRMSPDQQPPLGLDVHLLLTAWAGNPQDELLPMAWAVRQFYQHPILDASALSPEAGWGPDEVVQIIPSELSTEDMMRIWDALEPPYRLSVSYIARRVRLDPDQLLDAAPVVATRFVHGTAVQAGAPS</sequence>